<feature type="region of interest" description="Disordered" evidence="2">
    <location>
        <begin position="60"/>
        <end position="99"/>
    </location>
</feature>
<dbReference type="GO" id="GO:0006623">
    <property type="term" value="P:protein targeting to vacuole"/>
    <property type="evidence" value="ECO:0007669"/>
    <property type="project" value="TreeGrafter"/>
</dbReference>
<reference evidence="4" key="1">
    <citation type="submission" date="2021-01" db="EMBL/GenBank/DDBJ databases">
        <authorList>
            <person name="Corre E."/>
            <person name="Pelletier E."/>
            <person name="Niang G."/>
            <person name="Scheremetjew M."/>
            <person name="Finn R."/>
            <person name="Kale V."/>
            <person name="Holt S."/>
            <person name="Cochrane G."/>
            <person name="Meng A."/>
            <person name="Brown T."/>
            <person name="Cohen L."/>
        </authorList>
    </citation>
    <scope>NUCLEOTIDE SEQUENCE</scope>
    <source>
        <strain evidence="4">Clade-D-RCC2572</strain>
    </source>
</reference>
<comment type="similarity">
    <text evidence="1">Belongs to the VPS13 family.</text>
</comment>
<feature type="domain" description="Vacuolar protein sorting-associated protein 13 VPS13 adaptor binding" evidence="3">
    <location>
        <begin position="2278"/>
        <end position="2478"/>
    </location>
</feature>
<dbReference type="InterPro" id="IPR026847">
    <property type="entry name" value="VPS13"/>
</dbReference>
<gene>
    <name evidence="4" type="ORF">OMED0929_LOCUS7111</name>
</gene>
<accession>A0A7S0PRT6</accession>
<proteinExistence type="inferred from homology"/>
<name>A0A7S0PRT6_9CHLO</name>
<dbReference type="PANTHER" id="PTHR16166:SF93">
    <property type="entry name" value="INTERMEMBRANE LIPID TRANSFER PROTEIN VPS13"/>
    <property type="match status" value="1"/>
</dbReference>
<dbReference type="GO" id="GO:0045053">
    <property type="term" value="P:protein retention in Golgi apparatus"/>
    <property type="evidence" value="ECO:0007669"/>
    <property type="project" value="TreeGrafter"/>
</dbReference>
<dbReference type="InterPro" id="IPR009543">
    <property type="entry name" value="VPS13_VAB"/>
</dbReference>
<dbReference type="Pfam" id="PF25036">
    <property type="entry name" value="VPS13_VAB"/>
    <property type="match status" value="1"/>
</dbReference>
<evidence type="ECO:0000256" key="2">
    <source>
        <dbReference type="SAM" id="MobiDB-lite"/>
    </source>
</evidence>
<evidence type="ECO:0000259" key="3">
    <source>
        <dbReference type="Pfam" id="PF25036"/>
    </source>
</evidence>
<evidence type="ECO:0000313" key="4">
    <source>
        <dbReference type="EMBL" id="CAD8588715.1"/>
    </source>
</evidence>
<dbReference type="EMBL" id="HBEW01008433">
    <property type="protein sequence ID" value="CAD8588715.1"/>
    <property type="molecule type" value="Transcribed_RNA"/>
</dbReference>
<sequence length="3181" mass="343369">MDAASSMDDFIEELVSTTSAKTLVSGTFAAVFARARASVEDVSVDVVDVASLAFDEISMHSTGSHSSRSSSGSGTSTTTANASQGDDADDADDARDAEATRKRVDVRGFTIKVRDGHLPFARNDDDAHVVVGPHACARVDVTMKRRHKSVLAAVPHASPFVLKVDIRDAARATITPGQITALTSFGDDIELWTKRRAHGERRPAHGDGPVAWWRFATRASTPRGEKYQRRALMDLKHRRTVLESYIDHRVDVLSQSSYSHSHDDAPAHVREFMASLTPSDVRVLDDVAAREIAAREEREYAFDGALPSYKPAHAAVEMFTSALDDAFAREDKEERDHRRDVEALSRAAATKLKTRDADVGLARRAYDASSRIVSGAFSYAKYRLSASLYDAARGVQRDEIGDTDAEITIRAPDVYVTMRAGGARCTTRFNRITVIANAVRMPSRDDDNDDNDDDNDDVSTARTVVRVREISATDESSISAREPMMWSRDGSRDALIVRIGSDDAHVDVASIGVAIAPHTAAMFEALANAPRAPYAQSRMDATRALHRASPTAHRARILESFGASARSACVAVTIDDPLVVIPGFRGESCVTSSSSSWASHPTSRAAIAFGARAITVSIKPGTDGAADASTSTAAASTEVLQRMLDRACAASRTASSRGDEAFAALDAMSRLILETRTIVRVDAAWCATPDACIARDIDCVISSASHALDGDAVLCEVHEVVATLNPQSIATFTLCARAFQMPSDRDEDENARDDAPHRASRMRLIAHKCRVAFDIDDELSVSYGASDVDVDVATTSSDDFAVRASIGDVFGEQQHSTARHRARQALITTSSSSNSENFMMMRFDSRGAGSIDVGSMDARITRDMFRAASIIARASAVNDDGARKLYGKISSQPSMTGDRRRRVIDDDWATFETRLRRVEPECSFDEDHVHGSIAPMTLALFDHGDDDTGGSGGVIAIATSAIEFSGSSSLGARATSLGATMRLDAYTMFELGALDASYTFSADGDESSITFTHTIGRMRAETLKVLMALSKSYVEPLLTGAPPTKSISNSTSSSASSSQSIVLRFVAPSVSYEDVNLAFDDIEVAVVDAGQTKRARVVGARCVVGCEDVLTIRAISTTITTWMRSSAISSANVDFDTVDIIATAAAATRMLDISRAATDIVAASTSEDTKVDNRRSTMNDALLSQSIPSLRATLNVCTFAIRDGVDELVARVRDVEMSTSNKDKDGESEFYVEFGMNSLDVRASSPLSSSSSTLVTLINVSGGDEGASTSVSATYVPHAGERGTAHADVYVADAHFELNAPCALAGARAMQNVIDVVSAGTPMDTKTADAASSSSSTTSMPTLTASYRTGVWCAHLPWRSELEAQAPMRAVRVQFQHSMSVRDFVLGGRCVAAFSLESFALETGYYRDADAEDADGNFVAFPVAEIVGASSTIDVPSEAQSYMFRRQVPRVVVAVGEIRARANEVSMHLLNEIADLIIAQPLTADAIHTYEQMPSSSMSFDSFDVSATVDVLSARLEHVRVDVAVPVTQVSMSNFIVEVKHANSDADNSSADVVASASIEVDYLHPVKSAWEPIVEPARISIKAATAKSSLVALHVLIASGVDVTISPSVYEALLKTSLVCEAAKSPIADLGASTAFGPRTYQMTNATGFDVEYALSLVGDHNVTTRVGQGRTSSGETQVMRFATLADEANDGDERGHRVIERGASYWASPIEVDKDTERASDTSTGDDVPHVALTFAGIDAQCVPISLATADEEKTLLEFPARLVNGVPTKIIAEVSPCVDKPNRSEVLLRSDVCIVNGTAHTIVLCFQKSVMLPATIFGPIEPGARAWLPIPLCMARTTQWRAVSPGENFDEITCDDGDYDDECDDDTDTEGMFNVAHVHGSPFLSPLHRSRRRNATPTPFGRASTATEPTYHWSVPMMLQDFLNNDSAIESSLCAQSAASANSSAVPRPITCALSIKRDEVSMTRQLSLCAPLTFINTLPTHCVVTCRAYNSVVHAAHAREETVVVLAGQTVHFRDTHPTWAISVSARVVGYEACEDLIVPEYTPDLFSAKRLDSGEIYHVNRDAKPVSDVHGEHVQSVSLRFTFYIDEHTRARTLYCAAPLVVMNSTDSVLVLEDMLFGYEMGETSTMMTTLGDGDIVDKNVDVYQSGSAILPPPSPLPGRLVFDDDGMAEFETPTAMSPFARLAQNQAISDCAGGGRSPLPYAGTSPLPRQASMQLPAGPSTVTWVTPTRSTPLSSSTQFATAEARAARTETQSIKSATILGSSAHWRKSVARRPRVRIRIKSSDVWSAPFRIDISGAPVDVRVPTTRADASASVFEHYFVIQSELASSDRLCNTVKLTIRSKFVVRSELNEPIWIRHCGRESVDLIPAKSTIPLRWFHVGAARRPKRVTFRPERGVYEWSKPIEVPECAAAIIKMRHIGEDAELHAQTMAVSVRDNDDGTVDIRVARPTEDDGILGMHSIENHSSAMIWFRQVGSANRKTILAPLESAEHLIEEPDLPRALVIGYGDVELGEPVPLDVSGTLSYTVVTPVKDCLRITVKHEGPICAIVVEDALNTPSKIDERPRLAPSADADASQAVTMTVKCGWVGVSVLHGHEELMYARVSGIAVKLLADGTEFKSAVRVRSVRVDHTSSKAKRPIVLAVPERERSAREALELHIHGWPQRVNGLPVVRSLKMDIAPVFMDLHEELLDAVPLAIAPCVRHSELLLPPARAAADKPRKIKRTTGNKRTFDDNVSSLTSIYLQEITINDIEIVVSFTSLPFLPVVVRGFAGVDHAHLKLRGFHLTHPSLFAADVGMLAAKHFMREGVAAAGSLWAHNSLLGDPKRLWAEVVDALNEARCGSYVTTMPRVILALTAAFAHAGETALSQARDIVEGWLDALEEAHASRRVKLRPRRLGLADVPANEGADAAWYVVRVMESISRAVIDVIDSPLSCMELRGLSGLVEGSVLGVLSAMTRLLAAALDGAEVGARRLRVFAANKPVYGSYMRPHRPLPTSYMEPVRPYHIVEALGREVLGKLARHQRERFVAAASLTWPSHDVCILTGGHLLIAHRGISGIEIPYARACVKFSDIVGVIRDGARVSVYAKRAPEPERIAQKTPNTFMRAYSFAASMFTTTSLGAEFASASSASSAAAHEKVETQPKSVVVRCADADAARWLASTLSPFVNANGKSASQNA</sequence>
<protein>
    <recommendedName>
        <fullName evidence="3">Vacuolar protein sorting-associated protein 13 VPS13 adaptor binding domain-containing protein</fullName>
    </recommendedName>
</protein>
<dbReference type="PANTHER" id="PTHR16166">
    <property type="entry name" value="VACUOLAR PROTEIN SORTING-ASSOCIATED PROTEIN VPS13"/>
    <property type="match status" value="1"/>
</dbReference>
<evidence type="ECO:0000256" key="1">
    <source>
        <dbReference type="ARBA" id="ARBA00006545"/>
    </source>
</evidence>
<organism evidence="4">
    <name type="scientific">Ostreococcus mediterraneus</name>
    <dbReference type="NCBI Taxonomy" id="1486918"/>
    <lineage>
        <taxon>Eukaryota</taxon>
        <taxon>Viridiplantae</taxon>
        <taxon>Chlorophyta</taxon>
        <taxon>Mamiellophyceae</taxon>
        <taxon>Mamiellales</taxon>
        <taxon>Bathycoccaceae</taxon>
        <taxon>Ostreococcus</taxon>
    </lineage>
</organism>
<feature type="compositionally biased region" description="Low complexity" evidence="2">
    <location>
        <begin position="60"/>
        <end position="85"/>
    </location>
</feature>